<dbReference type="AlphaFoldDB" id="A0A507EAK4"/>
<evidence type="ECO:0000256" key="1">
    <source>
        <dbReference type="SAM" id="MobiDB-lite"/>
    </source>
</evidence>
<evidence type="ECO:0000313" key="2">
    <source>
        <dbReference type="EMBL" id="TPX60826.1"/>
    </source>
</evidence>
<proteinExistence type="predicted"/>
<feature type="compositionally biased region" description="Low complexity" evidence="1">
    <location>
        <begin position="235"/>
        <end position="245"/>
    </location>
</feature>
<dbReference type="EMBL" id="QEAQ01000012">
    <property type="protein sequence ID" value="TPX60826.1"/>
    <property type="molecule type" value="Genomic_DNA"/>
</dbReference>
<dbReference type="Pfam" id="PF08208">
    <property type="entry name" value="RNA_polI_A34"/>
    <property type="match status" value="1"/>
</dbReference>
<protein>
    <submittedName>
        <fullName evidence="2">Uncharacterized protein</fullName>
    </submittedName>
</protein>
<evidence type="ECO:0000313" key="3">
    <source>
        <dbReference type="Proteomes" id="UP000318582"/>
    </source>
</evidence>
<keyword evidence="3" id="KW-1185">Reference proteome</keyword>
<sequence>MPPTNQLSAEYVSDDEDDVMDVTQELVDDDDLELEYQPPKDFVPEALAHTSAFDLDATLADNQELWLFRVPAEIPLNALDGLIMQLPGGTKKKKTSSSADPLGRITVKERNQQEEKYGVYDVTTTGGAGGEAGEMAELKCILPSKRMGRYAISTKTCTRFFNVTPVGDHPPTAEELQDAGEKVAAMPNERMVHPEGMKLQSLPFGFDTGGKSLELSLERYSDKLSTFASATTKVPSPATAAASETPAKRKKRKQDKDVTSTTPITESIKKRRKSTKAE</sequence>
<name>A0A507EAK4_9FUNG</name>
<dbReference type="Gene3D" id="6.20.250.70">
    <property type="match status" value="1"/>
</dbReference>
<feature type="region of interest" description="Disordered" evidence="1">
    <location>
        <begin position="228"/>
        <end position="278"/>
    </location>
</feature>
<dbReference type="InterPro" id="IPR013240">
    <property type="entry name" value="DNA-dir_RNA_pol1_su_RPA34"/>
</dbReference>
<feature type="compositionally biased region" description="Basic residues" evidence="1">
    <location>
        <begin position="269"/>
        <end position="278"/>
    </location>
</feature>
<reference evidence="2 3" key="1">
    <citation type="journal article" date="2019" name="Sci. Rep.">
        <title>Comparative genomics of chytrid fungi reveal insights into the obligate biotrophic and pathogenic lifestyle of Synchytrium endobioticum.</title>
        <authorList>
            <person name="van de Vossenberg B.T.L.H."/>
            <person name="Warris S."/>
            <person name="Nguyen H.D.T."/>
            <person name="van Gent-Pelzer M.P.E."/>
            <person name="Joly D.L."/>
            <person name="van de Geest H.C."/>
            <person name="Bonants P.J.M."/>
            <person name="Smith D.S."/>
            <person name="Levesque C.A."/>
            <person name="van der Lee T.A.J."/>
        </authorList>
    </citation>
    <scope>NUCLEOTIDE SEQUENCE [LARGE SCALE GENOMIC DNA]</scope>
    <source>
        <strain evidence="2 3">CBS 809.83</strain>
    </source>
</reference>
<dbReference type="Proteomes" id="UP000318582">
    <property type="component" value="Unassembled WGS sequence"/>
</dbReference>
<organism evidence="2 3">
    <name type="scientific">Powellomyces hirtus</name>
    <dbReference type="NCBI Taxonomy" id="109895"/>
    <lineage>
        <taxon>Eukaryota</taxon>
        <taxon>Fungi</taxon>
        <taxon>Fungi incertae sedis</taxon>
        <taxon>Chytridiomycota</taxon>
        <taxon>Chytridiomycota incertae sedis</taxon>
        <taxon>Chytridiomycetes</taxon>
        <taxon>Spizellomycetales</taxon>
        <taxon>Powellomycetaceae</taxon>
        <taxon>Powellomyces</taxon>
    </lineage>
</organism>
<comment type="caution">
    <text evidence="2">The sequence shown here is derived from an EMBL/GenBank/DDBJ whole genome shotgun (WGS) entry which is preliminary data.</text>
</comment>
<accession>A0A507EAK4</accession>
<dbReference type="GO" id="GO:0006360">
    <property type="term" value="P:transcription by RNA polymerase I"/>
    <property type="evidence" value="ECO:0007669"/>
    <property type="project" value="InterPro"/>
</dbReference>
<gene>
    <name evidence="2" type="ORF">PhCBS80983_g01514</name>
</gene>